<reference evidence="2" key="2">
    <citation type="submission" date="2025-08" db="UniProtKB">
        <authorList>
            <consortium name="Ensembl"/>
        </authorList>
    </citation>
    <scope>IDENTIFICATION</scope>
</reference>
<dbReference type="Ensembl" id="ENSPNAT00000030552.2">
    <property type="protein sequence ID" value="ENSPNAP00000036272.2"/>
    <property type="gene ID" value="ENSPNAG00000004970.2"/>
</dbReference>
<keyword evidence="3" id="KW-1185">Reference proteome</keyword>
<dbReference type="GeneTree" id="ENSGT00940000163701"/>
<dbReference type="OMA" id="ACGIPIC"/>
<protein>
    <submittedName>
        <fullName evidence="2">Plac8 onzin related protein 10</fullName>
    </submittedName>
</protein>
<reference evidence="2 3" key="1">
    <citation type="submission" date="2020-10" db="EMBL/GenBank/DDBJ databases">
        <title>Pygocentrus nattereri (red-bellied piranha) genome, fPygNat1, primary haplotype.</title>
        <authorList>
            <person name="Myers G."/>
            <person name="Meyer A."/>
            <person name="Karagic N."/>
            <person name="Pippel M."/>
            <person name="Winkler S."/>
            <person name="Tracey A."/>
            <person name="Wood J."/>
            <person name="Formenti G."/>
            <person name="Howe K."/>
            <person name="Fedrigo O."/>
            <person name="Jarvis E.D."/>
        </authorList>
    </citation>
    <scope>NUCLEOTIDE SEQUENCE [LARGE SCALE GENOMIC DNA]</scope>
</reference>
<proteinExistence type="inferred from homology"/>
<evidence type="ECO:0000256" key="1">
    <source>
        <dbReference type="ARBA" id="ARBA00009024"/>
    </source>
</evidence>
<name>A0A3B4EIF2_PYGNA</name>
<organism evidence="2 3">
    <name type="scientific">Pygocentrus nattereri</name>
    <name type="common">Red-bellied piranha</name>
    <dbReference type="NCBI Taxonomy" id="42514"/>
    <lineage>
        <taxon>Eukaryota</taxon>
        <taxon>Metazoa</taxon>
        <taxon>Chordata</taxon>
        <taxon>Craniata</taxon>
        <taxon>Vertebrata</taxon>
        <taxon>Euteleostomi</taxon>
        <taxon>Actinopterygii</taxon>
        <taxon>Neopterygii</taxon>
        <taxon>Teleostei</taxon>
        <taxon>Ostariophysi</taxon>
        <taxon>Characiformes</taxon>
        <taxon>Characoidei</taxon>
        <taxon>Pygocentrus</taxon>
    </lineage>
</organism>
<dbReference type="OrthoDB" id="1045822at2759"/>
<comment type="similarity">
    <text evidence="1">Belongs to the cornifelin family.</text>
</comment>
<dbReference type="PANTHER" id="PTHR15907">
    <property type="entry name" value="DUF614 FAMILY PROTEIN-RELATED"/>
    <property type="match status" value="1"/>
</dbReference>
<dbReference type="STRING" id="42514.ENSPNAP00000036272"/>
<dbReference type="InterPro" id="IPR006461">
    <property type="entry name" value="PLAC_motif_containing"/>
</dbReference>
<dbReference type="Proteomes" id="UP001501920">
    <property type="component" value="Chromosome 18"/>
</dbReference>
<sequence>MAATTVVVQQAPKVVPKITSWSSGLCHCCQDMSSCCYAFWCCPCFACSTTSKFGLMSAFGMPVCVPPVTLSMRVAMRYKYQISGGICEDIAISCFCIWCSWCQMNREIQHRQRLATAVNAHTTEQVYFVSFCHFNTCH</sequence>
<evidence type="ECO:0000313" key="3">
    <source>
        <dbReference type="Proteomes" id="UP001501920"/>
    </source>
</evidence>
<reference evidence="2" key="3">
    <citation type="submission" date="2025-09" db="UniProtKB">
        <authorList>
            <consortium name="Ensembl"/>
        </authorList>
    </citation>
    <scope>IDENTIFICATION</scope>
</reference>
<dbReference type="Pfam" id="PF04749">
    <property type="entry name" value="PLAC8"/>
    <property type="match status" value="1"/>
</dbReference>
<dbReference type="AlphaFoldDB" id="A0A3B4EIF2"/>
<dbReference type="NCBIfam" id="TIGR01571">
    <property type="entry name" value="A_thal_Cys_rich"/>
    <property type="match status" value="1"/>
</dbReference>
<evidence type="ECO:0000313" key="2">
    <source>
        <dbReference type="Ensembl" id="ENSPNAP00000036272.2"/>
    </source>
</evidence>
<accession>A0A3B4EIF2</accession>